<reference evidence="7 8" key="1">
    <citation type="journal article" date="2015" name="Nature">
        <title>rRNA introns, odd ribosomes, and small enigmatic genomes across a large radiation of phyla.</title>
        <authorList>
            <person name="Brown C.T."/>
            <person name="Hug L.A."/>
            <person name="Thomas B.C."/>
            <person name="Sharon I."/>
            <person name="Castelle C.J."/>
            <person name="Singh A."/>
            <person name="Wilkins M.J."/>
            <person name="Williams K.H."/>
            <person name="Banfield J.F."/>
        </authorList>
    </citation>
    <scope>NUCLEOTIDE SEQUENCE [LARGE SCALE GENOMIC DNA]</scope>
</reference>
<feature type="domain" description="4Fe-4S ferredoxin-type" evidence="6">
    <location>
        <begin position="181"/>
        <end position="211"/>
    </location>
</feature>
<dbReference type="NCBIfam" id="TIGR02512">
    <property type="entry name" value="FeFe_hydrog_A"/>
    <property type="match status" value="1"/>
</dbReference>
<keyword evidence="2" id="KW-0479">Metal-binding</keyword>
<dbReference type="SMART" id="SM00902">
    <property type="entry name" value="Fe_hyd_SSU"/>
    <property type="match status" value="1"/>
</dbReference>
<dbReference type="GO" id="GO:0008901">
    <property type="term" value="F:ferredoxin hydrogenase activity"/>
    <property type="evidence" value="ECO:0007669"/>
    <property type="project" value="InterPro"/>
</dbReference>
<keyword evidence="3" id="KW-0408">Iron</keyword>
<feature type="domain" description="4Fe-4S ferredoxin-type" evidence="6">
    <location>
        <begin position="142"/>
        <end position="172"/>
    </location>
</feature>
<dbReference type="SUPFAM" id="SSF54292">
    <property type="entry name" value="2Fe-2S ferredoxin-like"/>
    <property type="match status" value="1"/>
</dbReference>
<dbReference type="InterPro" id="IPR050340">
    <property type="entry name" value="Cytosolic_Fe-S_CAF"/>
</dbReference>
<dbReference type="PROSITE" id="PS51085">
    <property type="entry name" value="2FE2S_FER_2"/>
    <property type="match status" value="1"/>
</dbReference>
<dbReference type="InterPro" id="IPR036010">
    <property type="entry name" value="2Fe-2S_ferredoxin-like_sf"/>
</dbReference>
<dbReference type="GO" id="GO:0051539">
    <property type="term" value="F:4 iron, 4 sulfur cluster binding"/>
    <property type="evidence" value="ECO:0007669"/>
    <property type="project" value="UniProtKB-KW"/>
</dbReference>
<evidence type="ECO:0000256" key="4">
    <source>
        <dbReference type="ARBA" id="ARBA00023014"/>
    </source>
</evidence>
<dbReference type="Gene3D" id="4.10.260.20">
    <property type="entry name" value="Iron hydrogenase, small subunit"/>
    <property type="match status" value="1"/>
</dbReference>
<dbReference type="PROSITE" id="PS51379">
    <property type="entry name" value="4FE4S_FER_2"/>
    <property type="match status" value="2"/>
</dbReference>
<evidence type="ECO:0000259" key="6">
    <source>
        <dbReference type="PROSITE" id="PS51379"/>
    </source>
</evidence>
<dbReference type="InterPro" id="IPR009016">
    <property type="entry name" value="Fe_hydrogenase"/>
</dbReference>
<dbReference type="InterPro" id="IPR019574">
    <property type="entry name" value="NADH_UbQ_OxRdtase_Gsu_4Fe4S-bd"/>
</dbReference>
<name>A0A0G0JSY6_9BACT</name>
<keyword evidence="4" id="KW-0411">Iron-sulfur</keyword>
<dbReference type="InterPro" id="IPR017896">
    <property type="entry name" value="4Fe4S_Fe-S-bd"/>
</dbReference>
<gene>
    <name evidence="7" type="ORF">US91_C0010G0053</name>
</gene>
<dbReference type="InterPro" id="IPR003149">
    <property type="entry name" value="Fe_hydrogenase_ssu"/>
</dbReference>
<dbReference type="Gene3D" id="3.30.70.20">
    <property type="match status" value="1"/>
</dbReference>
<dbReference type="Gene3D" id="3.10.20.740">
    <property type="match status" value="1"/>
</dbReference>
<evidence type="ECO:0000256" key="3">
    <source>
        <dbReference type="ARBA" id="ARBA00023004"/>
    </source>
</evidence>
<dbReference type="GO" id="GO:0005506">
    <property type="term" value="F:iron ion binding"/>
    <property type="evidence" value="ECO:0007669"/>
    <property type="project" value="InterPro"/>
</dbReference>
<protein>
    <submittedName>
        <fullName evidence="7">Hydrogenase, Fe-only</fullName>
    </submittedName>
</protein>
<dbReference type="InterPro" id="IPR017900">
    <property type="entry name" value="4Fe4S_Fe_S_CS"/>
</dbReference>
<dbReference type="InterPro" id="IPR013352">
    <property type="entry name" value="Fe_hydrogenase_subset"/>
</dbReference>
<evidence type="ECO:0000256" key="1">
    <source>
        <dbReference type="ARBA" id="ARBA00022485"/>
    </source>
</evidence>
<dbReference type="SUPFAM" id="SSF54862">
    <property type="entry name" value="4Fe-4S ferredoxins"/>
    <property type="match status" value="1"/>
</dbReference>
<dbReference type="Gene3D" id="3.40.50.1780">
    <property type="match status" value="1"/>
</dbReference>
<dbReference type="InterPro" id="IPR004108">
    <property type="entry name" value="Fe_hydrogenase_lsu_C"/>
</dbReference>
<dbReference type="SMART" id="SM00929">
    <property type="entry name" value="NADH-G_4Fe-4S_3"/>
    <property type="match status" value="1"/>
</dbReference>
<dbReference type="EMBL" id="LBUU01000010">
    <property type="protein sequence ID" value="KKQ69757.1"/>
    <property type="molecule type" value="Genomic_DNA"/>
</dbReference>
<dbReference type="Gene3D" id="3.40.950.10">
    <property type="entry name" value="Fe-only Hydrogenase (Larger Subunit), Chain L, domain 3"/>
    <property type="match status" value="1"/>
</dbReference>
<dbReference type="InterPro" id="IPR001041">
    <property type="entry name" value="2Fe-2S_ferredoxin-type"/>
</dbReference>
<dbReference type="Pfam" id="PF13510">
    <property type="entry name" value="Fer2_4"/>
    <property type="match status" value="1"/>
</dbReference>
<comment type="caution">
    <text evidence="7">The sequence shown here is derived from an EMBL/GenBank/DDBJ whole genome shotgun (WGS) entry which is preliminary data.</text>
</comment>
<organism evidence="7 8">
    <name type="scientific">Candidatus Falkowbacteria bacterium GW2011_GWE1_38_31</name>
    <dbReference type="NCBI Taxonomy" id="1618638"/>
    <lineage>
        <taxon>Bacteria</taxon>
        <taxon>Candidatus Falkowiibacteriota</taxon>
    </lineage>
</organism>
<evidence type="ECO:0000313" key="8">
    <source>
        <dbReference type="Proteomes" id="UP000034022"/>
    </source>
</evidence>
<dbReference type="Pfam" id="PF02256">
    <property type="entry name" value="Fe_hyd_SSU"/>
    <property type="match status" value="1"/>
</dbReference>
<evidence type="ECO:0000256" key="2">
    <source>
        <dbReference type="ARBA" id="ARBA00022723"/>
    </source>
</evidence>
<dbReference type="InterPro" id="IPR036991">
    <property type="entry name" value="Fe_hydrogenase_ssu_sf"/>
</dbReference>
<feature type="domain" description="2Fe-2S ferredoxin-type" evidence="5">
    <location>
        <begin position="5"/>
        <end position="83"/>
    </location>
</feature>
<dbReference type="AlphaFoldDB" id="A0A0G0JSY6"/>
<dbReference type="Proteomes" id="UP000034022">
    <property type="component" value="Unassembled WGS sequence"/>
</dbReference>
<evidence type="ECO:0000313" key="7">
    <source>
        <dbReference type="EMBL" id="KKQ69757.1"/>
    </source>
</evidence>
<dbReference type="PROSITE" id="PS00198">
    <property type="entry name" value="4FE4S_FER_1"/>
    <property type="match status" value="1"/>
</dbReference>
<sequence>MVKSKVIKISINGKNYSCEQGDTIMKVAAKNGISIPGLCGHPDFKARSTCRLCVVEIKGRRNLATSCSTIAEDGMEITTDNDRVKKSRNTNLELIFAEHIEKCADCIWRFECKLLAYAKKFDLKLTRFNDRKANRQTYRFANAVEIDGTQCIDCRNCVDACTLLQKIDYLEIKGKGADQEIVPSSNKNKKCILCGQCAVHCPVSSAQEQANWKQVEREIANPDQIVIAQFAPSIRVSIGEDFGMPHGSIVTNQVVAGLRALGFDYVFDVNFGADITTIVEAKELIERLNPGNKKNAMPMITSCCPGWVNYVELYRPDLIPNLTTSRSPQIHNGGLIKTFWAEKMKIDPMKITVVSIMPCTAKKYEASRLEMKIDDKFPVDYVLTTREFSFMLKKNKVDFAKIKPSHADDPFGEYSGGAAIFGGSGGVMESALRTAHVMACGDKKTGICKSKIDFKDVRGLAGLKEAVVEVAGIKLRVAIVNGIGNVKGMLDNLKNYDYIEVMACPGGCIGGGGQPIPTTPEIRQKRMDALYKLDKSLSFRKSYENKKALEVLVWLKGQGKTIEHGVLHTGYKKKEKL</sequence>
<dbReference type="PANTHER" id="PTHR11615">
    <property type="entry name" value="NITRATE, FORMATE, IRON DEHYDROGENASE"/>
    <property type="match status" value="1"/>
</dbReference>
<keyword evidence="1" id="KW-0004">4Fe-4S</keyword>
<proteinExistence type="predicted"/>
<accession>A0A0G0JSY6</accession>
<dbReference type="Pfam" id="PF02906">
    <property type="entry name" value="Fe_hyd_lg_C"/>
    <property type="match status" value="1"/>
</dbReference>
<dbReference type="PATRIC" id="fig|1618638.3.peg.1118"/>
<dbReference type="CDD" id="cd00207">
    <property type="entry name" value="fer2"/>
    <property type="match status" value="1"/>
</dbReference>
<dbReference type="SUPFAM" id="SSF53920">
    <property type="entry name" value="Fe-only hydrogenase"/>
    <property type="match status" value="1"/>
</dbReference>
<evidence type="ECO:0000259" key="5">
    <source>
        <dbReference type="PROSITE" id="PS51085"/>
    </source>
</evidence>